<evidence type="ECO:0000313" key="2">
    <source>
        <dbReference type="Proteomes" id="UP000688137"/>
    </source>
</evidence>
<dbReference type="EMBL" id="CAJJDM010000033">
    <property type="protein sequence ID" value="CAD8063007.1"/>
    <property type="molecule type" value="Genomic_DNA"/>
</dbReference>
<dbReference type="OMA" id="AKIKTRV"/>
<dbReference type="Pfam" id="PF00380">
    <property type="entry name" value="Ribosomal_S9"/>
    <property type="match status" value="1"/>
</dbReference>
<proteinExistence type="predicted"/>
<sequence>MLKLVSRVRFCVAQRNFFVLPPLYPEKEDLAYRPKITSYDDSQKQLHAVYKKKLGKIKSRVTQRVREMQPKQEMKLELNQKNSQDLLQNVLKHVYIDEETNCPLGLFFDDFVYDIKMKRGQQYEAEYNRKVQGLLSQMRVMSETELLQTSQDLLVKSEAPEYIAKARKVVFDRFLEGIKKLPEEERKKILGDDAQDFDKKLTDEAILNKYIDTNSVNAVAEEMAKENLQKDLQDFQIYDPKYNDKNQQLTFGKAYLKELDFYESGCTVEEISDDERLLKMRYIRPSDGQEALQTEQSIVDKVNLNFVKRAYLKRLADKSQEPKEPKKLINAKDQEELELKRLRKYFKNLDKQSLTLQMKAKQIDKRINDPVKFQDIIDNIDFLLLGAPKFIKDLYKDPNNKIKGYESVFQDLEKTKGQSLFWKDFKSSFETIFPEIKLNKQQDTFVDIKKQPYNRHVKELFQEKVDEVKQDEYQFSIELYKEFQQPSNLEFFHHYLTNIFKLNREQINDGLQAFGDNTNPYTYEVPSTAMMADDVDPDFKDVVEEEVKIEDFKEKSAIQIDQLIEKDYSESSLLYYVGRGRRKSSICYVQLKKGVGEVTINGKNLINYFTHPFYRRTALRVLELAHLSCLVDVNVVIRGGSQSAQSQCICSALSRAIVKMCPSIKGIFRKLLLTRTDSRQVERKKLGLYKARKKYPYSRR</sequence>
<dbReference type="GO" id="GO:0003735">
    <property type="term" value="F:structural constituent of ribosome"/>
    <property type="evidence" value="ECO:0007669"/>
    <property type="project" value="InterPro"/>
</dbReference>
<evidence type="ECO:0008006" key="3">
    <source>
        <dbReference type="Google" id="ProtNLM"/>
    </source>
</evidence>
<dbReference type="PANTHER" id="PTHR21569">
    <property type="entry name" value="RIBOSOMAL PROTEIN S9"/>
    <property type="match status" value="1"/>
</dbReference>
<dbReference type="GO" id="GO:0003723">
    <property type="term" value="F:RNA binding"/>
    <property type="evidence" value="ECO:0007669"/>
    <property type="project" value="TreeGrafter"/>
</dbReference>
<dbReference type="InterPro" id="IPR000754">
    <property type="entry name" value="Ribosomal_uS9"/>
</dbReference>
<protein>
    <recommendedName>
        <fullName evidence="3">Ribosomal protein S9</fullName>
    </recommendedName>
</protein>
<comment type="caution">
    <text evidence="1">The sequence shown here is derived from an EMBL/GenBank/DDBJ whole genome shotgun (WGS) entry which is preliminary data.</text>
</comment>
<dbReference type="AlphaFoldDB" id="A0A8S1L6B9"/>
<evidence type="ECO:0000313" key="1">
    <source>
        <dbReference type="EMBL" id="CAD8063007.1"/>
    </source>
</evidence>
<reference evidence="1" key="1">
    <citation type="submission" date="2021-01" db="EMBL/GenBank/DDBJ databases">
        <authorList>
            <consortium name="Genoscope - CEA"/>
            <person name="William W."/>
        </authorList>
    </citation>
    <scope>NUCLEOTIDE SEQUENCE</scope>
</reference>
<dbReference type="GO" id="GO:0015935">
    <property type="term" value="C:small ribosomal subunit"/>
    <property type="evidence" value="ECO:0007669"/>
    <property type="project" value="TreeGrafter"/>
</dbReference>
<gene>
    <name evidence="1" type="ORF">PPRIM_AZ9-3.1.T0340102</name>
</gene>
<name>A0A8S1L6B9_PARPR</name>
<keyword evidence="2" id="KW-1185">Reference proteome</keyword>
<accession>A0A8S1L6B9</accession>
<dbReference type="PANTHER" id="PTHR21569:SF1">
    <property type="entry name" value="SMALL RIBOSOMAL SUBUNIT PROTEIN US9M"/>
    <property type="match status" value="1"/>
</dbReference>
<dbReference type="Proteomes" id="UP000688137">
    <property type="component" value="Unassembled WGS sequence"/>
</dbReference>
<organism evidence="1 2">
    <name type="scientific">Paramecium primaurelia</name>
    <dbReference type="NCBI Taxonomy" id="5886"/>
    <lineage>
        <taxon>Eukaryota</taxon>
        <taxon>Sar</taxon>
        <taxon>Alveolata</taxon>
        <taxon>Ciliophora</taxon>
        <taxon>Intramacronucleata</taxon>
        <taxon>Oligohymenophorea</taxon>
        <taxon>Peniculida</taxon>
        <taxon>Parameciidae</taxon>
        <taxon>Paramecium</taxon>
    </lineage>
</organism>
<dbReference type="GO" id="GO:0006412">
    <property type="term" value="P:translation"/>
    <property type="evidence" value="ECO:0007669"/>
    <property type="project" value="InterPro"/>
</dbReference>